<sequence length="68" mass="7873">MPVVLSYARFYLFAEWSALTSTVSFKFQTDEETILRRSINPPRKPCQHNDDSCLVGTKKVETRHKARA</sequence>
<reference evidence="1 2" key="1">
    <citation type="submission" date="2014-04" db="EMBL/GenBank/DDBJ databases">
        <authorList>
            <consortium name="DOE Joint Genome Institute"/>
            <person name="Kuo A."/>
            <person name="Gay G."/>
            <person name="Dore J."/>
            <person name="Kohler A."/>
            <person name="Nagy L.G."/>
            <person name="Floudas D."/>
            <person name="Copeland A."/>
            <person name="Barry K.W."/>
            <person name="Cichocki N."/>
            <person name="Veneault-Fourrey C."/>
            <person name="LaButti K."/>
            <person name="Lindquist E.A."/>
            <person name="Lipzen A."/>
            <person name="Lundell T."/>
            <person name="Morin E."/>
            <person name="Murat C."/>
            <person name="Sun H."/>
            <person name="Tunlid A."/>
            <person name="Henrissat B."/>
            <person name="Grigoriev I.V."/>
            <person name="Hibbett D.S."/>
            <person name="Martin F."/>
            <person name="Nordberg H.P."/>
            <person name="Cantor M.N."/>
            <person name="Hua S.X."/>
        </authorList>
    </citation>
    <scope>NUCLEOTIDE SEQUENCE [LARGE SCALE GENOMIC DNA]</scope>
    <source>
        <strain evidence="2">h7</strain>
    </source>
</reference>
<evidence type="ECO:0000313" key="2">
    <source>
        <dbReference type="Proteomes" id="UP000053424"/>
    </source>
</evidence>
<dbReference type="HOGENOM" id="CLU_2794225_0_0_1"/>
<accession>A0A0C3CEC7</accession>
<gene>
    <name evidence="1" type="ORF">M413DRAFT_440631</name>
</gene>
<feature type="non-terminal residue" evidence="1">
    <location>
        <position position="1"/>
    </location>
</feature>
<evidence type="ECO:0000313" key="1">
    <source>
        <dbReference type="EMBL" id="KIM47100.1"/>
    </source>
</evidence>
<proteinExistence type="predicted"/>
<dbReference type="Proteomes" id="UP000053424">
    <property type="component" value="Unassembled WGS sequence"/>
</dbReference>
<keyword evidence="2" id="KW-1185">Reference proteome</keyword>
<protein>
    <submittedName>
        <fullName evidence="1">Uncharacterized protein</fullName>
    </submittedName>
</protein>
<organism evidence="1 2">
    <name type="scientific">Hebeloma cylindrosporum</name>
    <dbReference type="NCBI Taxonomy" id="76867"/>
    <lineage>
        <taxon>Eukaryota</taxon>
        <taxon>Fungi</taxon>
        <taxon>Dikarya</taxon>
        <taxon>Basidiomycota</taxon>
        <taxon>Agaricomycotina</taxon>
        <taxon>Agaricomycetes</taxon>
        <taxon>Agaricomycetidae</taxon>
        <taxon>Agaricales</taxon>
        <taxon>Agaricineae</taxon>
        <taxon>Hymenogastraceae</taxon>
        <taxon>Hebeloma</taxon>
    </lineage>
</organism>
<dbReference type="EMBL" id="KN831770">
    <property type="protein sequence ID" value="KIM47100.1"/>
    <property type="molecule type" value="Genomic_DNA"/>
</dbReference>
<name>A0A0C3CEC7_HEBCY</name>
<reference evidence="2" key="2">
    <citation type="submission" date="2015-01" db="EMBL/GenBank/DDBJ databases">
        <title>Evolutionary Origins and Diversification of the Mycorrhizal Mutualists.</title>
        <authorList>
            <consortium name="DOE Joint Genome Institute"/>
            <consortium name="Mycorrhizal Genomics Consortium"/>
            <person name="Kohler A."/>
            <person name="Kuo A."/>
            <person name="Nagy L.G."/>
            <person name="Floudas D."/>
            <person name="Copeland A."/>
            <person name="Barry K.W."/>
            <person name="Cichocki N."/>
            <person name="Veneault-Fourrey C."/>
            <person name="LaButti K."/>
            <person name="Lindquist E.A."/>
            <person name="Lipzen A."/>
            <person name="Lundell T."/>
            <person name="Morin E."/>
            <person name="Murat C."/>
            <person name="Riley R."/>
            <person name="Ohm R."/>
            <person name="Sun H."/>
            <person name="Tunlid A."/>
            <person name="Henrissat B."/>
            <person name="Grigoriev I.V."/>
            <person name="Hibbett D.S."/>
            <person name="Martin F."/>
        </authorList>
    </citation>
    <scope>NUCLEOTIDE SEQUENCE [LARGE SCALE GENOMIC DNA]</scope>
    <source>
        <strain evidence="2">h7</strain>
    </source>
</reference>
<dbReference type="AlphaFoldDB" id="A0A0C3CEC7"/>